<dbReference type="Proteomes" id="UP001642464">
    <property type="component" value="Unassembled WGS sequence"/>
</dbReference>
<sequence length="226" mass="24177">GGTWAKLLQICEASSHAESQSSSASSTLQAWEVLDAIKASDIAGWSLPQLAALGSSLQRSRSLRHASLAEALLDAILQKEDSDVELMVLSFSGALALHTPKPEVATKCFSRLMRLSTDASCDAAQLLCLALRVMVLQSEMKPIEVSKSLLTQEVSATLITEILCLASKTFVRFTGDDEKSELPQGESPAELLSALRPVVAQLEASAVQMAPSLPGKDGRDEHGWLF</sequence>
<feature type="non-terminal residue" evidence="1">
    <location>
        <position position="1"/>
    </location>
</feature>
<dbReference type="EMBL" id="CAXAMM010042800">
    <property type="protein sequence ID" value="CAK9106857.1"/>
    <property type="molecule type" value="Genomic_DNA"/>
</dbReference>
<keyword evidence="2" id="KW-1185">Reference proteome</keyword>
<evidence type="ECO:0000313" key="2">
    <source>
        <dbReference type="Proteomes" id="UP001642464"/>
    </source>
</evidence>
<protein>
    <submittedName>
        <fullName evidence="1">Uncharacterized protein</fullName>
    </submittedName>
</protein>
<accession>A0ABP0S3B8</accession>
<feature type="non-terminal residue" evidence="1">
    <location>
        <position position="226"/>
    </location>
</feature>
<name>A0ABP0S3B8_9DINO</name>
<gene>
    <name evidence="1" type="ORF">SCF082_LOCUS49765</name>
</gene>
<evidence type="ECO:0000313" key="1">
    <source>
        <dbReference type="EMBL" id="CAK9106857.1"/>
    </source>
</evidence>
<proteinExistence type="predicted"/>
<organism evidence="1 2">
    <name type="scientific">Durusdinium trenchii</name>
    <dbReference type="NCBI Taxonomy" id="1381693"/>
    <lineage>
        <taxon>Eukaryota</taxon>
        <taxon>Sar</taxon>
        <taxon>Alveolata</taxon>
        <taxon>Dinophyceae</taxon>
        <taxon>Suessiales</taxon>
        <taxon>Symbiodiniaceae</taxon>
        <taxon>Durusdinium</taxon>
    </lineage>
</organism>
<reference evidence="1 2" key="1">
    <citation type="submission" date="2024-02" db="EMBL/GenBank/DDBJ databases">
        <authorList>
            <person name="Chen Y."/>
            <person name="Shah S."/>
            <person name="Dougan E. K."/>
            <person name="Thang M."/>
            <person name="Chan C."/>
        </authorList>
    </citation>
    <scope>NUCLEOTIDE SEQUENCE [LARGE SCALE GENOMIC DNA]</scope>
</reference>
<comment type="caution">
    <text evidence="1">The sequence shown here is derived from an EMBL/GenBank/DDBJ whole genome shotgun (WGS) entry which is preliminary data.</text>
</comment>